<dbReference type="InterPro" id="IPR004680">
    <property type="entry name" value="Cit_transptr-like_dom"/>
</dbReference>
<dbReference type="Proteomes" id="UP000094626">
    <property type="component" value="Plasmid pSA2"/>
</dbReference>
<sequence>MSPALVSALILLGALVLFVSERVRHDLVAFLALFACLVTGLVAPADAFAGFADPAVMAVAAVLVVGRAIELSGAAGLVADRIIPINAPFAIRLAGLLVVGAMLSAFMNNIAALVITMPIAAEIARTARRSPAATLMPLAFATILGGMTTLIGTPANLILSSVREARLGAPLGFFAMTPVGVAVTVVGLAYLCVVGWRLLPVRTRSSSNGKPPWRVYELSVVDERLDAEELRSRLRAAGARMLATFRDIAPITGVSQFRARDRLLVVSRKNQWSVAATAGLASDVPADHVPDAVTVRVAVAHGSPLIGLGYDEVRTRSRQQLQVVAVGPRVARERRQLVDMRIRAGDQLYIRGPQAELGAFSASARVLEIDRHDPVPTAHSRAAGILAIFAAAIACIVGLGLSPALAFTGAAVLIAALRLLPSEEIYRSIDWSVIVLLAAMIPVGQSFENSGAAAIAAQWLGETLTGLPLIVVLAALCSVTLVLSIFLNNVATAIIMGPLAIDAANLLHVSPDAALLAVLIGASSDFLTPIGHQNNLLVMGPGGYRFSDYARMGAPLVVAVVACTAITLTLLYG</sequence>
<reference evidence="10" key="1">
    <citation type="journal article" date="2017" name="J. Biotechnol.">
        <title>Complete genome sequence of Novosphingobium resinovorum SA1, a versatile xenobiotic-degrading bacterium capable of utilizing sulfanilic acid.</title>
        <authorList>
            <person name="Hegedus B."/>
            <person name="Kos P.B."/>
            <person name="Balint B."/>
            <person name="Maroti G."/>
            <person name="Gan H.M."/>
            <person name="Perei K."/>
            <person name="Rakhely G."/>
        </authorList>
    </citation>
    <scope>NUCLEOTIDE SEQUENCE [LARGE SCALE GENOMIC DNA]</scope>
    <source>
        <strain evidence="10">SA1</strain>
    </source>
</reference>
<keyword evidence="4" id="KW-0677">Repeat</keyword>
<evidence type="ECO:0000256" key="3">
    <source>
        <dbReference type="ARBA" id="ARBA00022692"/>
    </source>
</evidence>
<dbReference type="PANTHER" id="PTHR43652:SF2">
    <property type="entry name" value="BASIC AMINO ACID ANTIPORTER YFCC-RELATED"/>
    <property type="match status" value="1"/>
</dbReference>
<feature type="transmembrane region" description="Helical" evidence="7">
    <location>
        <begin position="132"/>
        <end position="151"/>
    </location>
</feature>
<dbReference type="EMBL" id="CP017077">
    <property type="protein sequence ID" value="AOR80757.1"/>
    <property type="molecule type" value="Genomic_DNA"/>
</dbReference>
<dbReference type="SUPFAM" id="SSF116726">
    <property type="entry name" value="TrkA C-terminal domain-like"/>
    <property type="match status" value="1"/>
</dbReference>
<comment type="subcellular location">
    <subcellularLocation>
        <location evidence="1">Membrane</location>
        <topology evidence="1">Multi-pass membrane protein</topology>
    </subcellularLocation>
</comment>
<dbReference type="GO" id="GO:0006813">
    <property type="term" value="P:potassium ion transport"/>
    <property type="evidence" value="ECO:0007669"/>
    <property type="project" value="InterPro"/>
</dbReference>
<feature type="transmembrane region" description="Helical" evidence="7">
    <location>
        <begin position="30"/>
        <end position="49"/>
    </location>
</feature>
<name>A0A1D8AF80_9SPHN</name>
<dbReference type="Pfam" id="PF03600">
    <property type="entry name" value="CitMHS"/>
    <property type="match status" value="1"/>
</dbReference>
<keyword evidence="9" id="KW-0614">Plasmid</keyword>
<keyword evidence="6 7" id="KW-0472">Membrane</keyword>
<evidence type="ECO:0000256" key="5">
    <source>
        <dbReference type="ARBA" id="ARBA00022989"/>
    </source>
</evidence>
<feature type="domain" description="Citrate transporter-like" evidence="8">
    <location>
        <begin position="15"/>
        <end position="521"/>
    </location>
</feature>
<dbReference type="KEGG" id="nre:BES08_28530"/>
<keyword evidence="3 7" id="KW-0812">Transmembrane</keyword>
<feature type="transmembrane region" description="Helical" evidence="7">
    <location>
        <begin position="469"/>
        <end position="501"/>
    </location>
</feature>
<dbReference type="RefSeq" id="WP_069710063.1">
    <property type="nucleotide sequence ID" value="NZ_CP017077.1"/>
</dbReference>
<keyword evidence="5 7" id="KW-1133">Transmembrane helix</keyword>
<protein>
    <submittedName>
        <fullName evidence="9">Citrate transporter</fullName>
    </submittedName>
</protein>
<dbReference type="OrthoDB" id="9809303at2"/>
<evidence type="ECO:0000256" key="2">
    <source>
        <dbReference type="ARBA" id="ARBA00022448"/>
    </source>
</evidence>
<keyword evidence="2" id="KW-0813">Transport</keyword>
<dbReference type="InterPro" id="IPR031312">
    <property type="entry name" value="Na/sul_symport_CS"/>
</dbReference>
<evidence type="ECO:0000256" key="6">
    <source>
        <dbReference type="ARBA" id="ARBA00023136"/>
    </source>
</evidence>
<gene>
    <name evidence="9" type="ORF">BES08_28530</name>
</gene>
<feature type="transmembrane region" description="Helical" evidence="7">
    <location>
        <begin position="171"/>
        <end position="196"/>
    </location>
</feature>
<proteinExistence type="predicted"/>
<geneLocation type="plasmid" evidence="9 10">
    <name>pSA2</name>
</geneLocation>
<evidence type="ECO:0000256" key="4">
    <source>
        <dbReference type="ARBA" id="ARBA00022737"/>
    </source>
</evidence>
<dbReference type="GO" id="GO:0055085">
    <property type="term" value="P:transmembrane transport"/>
    <property type="evidence" value="ECO:0007669"/>
    <property type="project" value="InterPro"/>
</dbReference>
<evidence type="ECO:0000256" key="7">
    <source>
        <dbReference type="SAM" id="Phobius"/>
    </source>
</evidence>
<dbReference type="Gene3D" id="3.30.70.1450">
    <property type="entry name" value="Regulator of K+ conductance, C-terminal domain"/>
    <property type="match status" value="1"/>
</dbReference>
<dbReference type="PANTHER" id="PTHR43652">
    <property type="entry name" value="BASIC AMINO ACID ANTIPORTER YFCC-RELATED"/>
    <property type="match status" value="1"/>
</dbReference>
<feature type="transmembrane region" description="Helical" evidence="7">
    <location>
        <begin position="381"/>
        <end position="399"/>
    </location>
</feature>
<organism evidence="9 10">
    <name type="scientific">Novosphingobium resinovorum</name>
    <dbReference type="NCBI Taxonomy" id="158500"/>
    <lineage>
        <taxon>Bacteria</taxon>
        <taxon>Pseudomonadati</taxon>
        <taxon>Pseudomonadota</taxon>
        <taxon>Alphaproteobacteria</taxon>
        <taxon>Sphingomonadales</taxon>
        <taxon>Sphingomonadaceae</taxon>
        <taxon>Novosphingobium</taxon>
    </lineage>
</organism>
<dbReference type="GO" id="GO:0005886">
    <property type="term" value="C:plasma membrane"/>
    <property type="evidence" value="ECO:0007669"/>
    <property type="project" value="TreeGrafter"/>
</dbReference>
<accession>A0A1D8AF80</accession>
<dbReference type="PROSITE" id="PS01271">
    <property type="entry name" value="NA_SULFATE"/>
    <property type="match status" value="1"/>
</dbReference>
<evidence type="ECO:0000256" key="1">
    <source>
        <dbReference type="ARBA" id="ARBA00004141"/>
    </source>
</evidence>
<dbReference type="InterPro" id="IPR036721">
    <property type="entry name" value="RCK_C_sf"/>
</dbReference>
<dbReference type="AlphaFoldDB" id="A0A1D8AF80"/>
<feature type="transmembrane region" description="Helical" evidence="7">
    <location>
        <begin position="552"/>
        <end position="572"/>
    </location>
</feature>
<keyword evidence="10" id="KW-1185">Reference proteome</keyword>
<dbReference type="InterPro" id="IPR051679">
    <property type="entry name" value="DASS-Related_Transporters"/>
</dbReference>
<evidence type="ECO:0000313" key="10">
    <source>
        <dbReference type="Proteomes" id="UP000094626"/>
    </source>
</evidence>
<evidence type="ECO:0000259" key="8">
    <source>
        <dbReference type="Pfam" id="PF03600"/>
    </source>
</evidence>
<feature type="transmembrane region" description="Helical" evidence="7">
    <location>
        <begin position="91"/>
        <end position="120"/>
    </location>
</feature>
<evidence type="ECO:0000313" key="9">
    <source>
        <dbReference type="EMBL" id="AOR80757.1"/>
    </source>
</evidence>